<dbReference type="EMBL" id="JAGSOJ010000007">
    <property type="protein sequence ID" value="MCM1992802.1"/>
    <property type="molecule type" value="Genomic_DNA"/>
</dbReference>
<dbReference type="Proteomes" id="UP001056429">
    <property type="component" value="Unassembled WGS sequence"/>
</dbReference>
<proteinExistence type="predicted"/>
<sequence length="80" mass="9674">MKFMMYVKENNMMDTINLTAENEEEALYIFIDEKLQLIKGIKYVNDLKKELYKEFDKFLVNLETKNRCILNKDVMIKKLT</sequence>
<dbReference type="RefSeq" id="WP_250861970.1">
    <property type="nucleotide sequence ID" value="NZ_JAGSOJ010000007.1"/>
</dbReference>
<protein>
    <submittedName>
        <fullName evidence="1">Uncharacterized protein</fullName>
    </submittedName>
</protein>
<comment type="caution">
    <text evidence="1">The sequence shown here is derived from an EMBL/GenBank/DDBJ whole genome shotgun (WGS) entry which is preliminary data.</text>
</comment>
<evidence type="ECO:0000313" key="2">
    <source>
        <dbReference type="Proteomes" id="UP001056429"/>
    </source>
</evidence>
<name>A0A9J6P7B6_9CLOT</name>
<keyword evidence="2" id="KW-1185">Reference proteome</keyword>
<reference evidence="1" key="2">
    <citation type="submission" date="2021-04" db="EMBL/GenBank/DDBJ databases">
        <authorList>
            <person name="Dong X."/>
        </authorList>
    </citation>
    <scope>NUCLEOTIDE SEQUENCE</scope>
    <source>
        <strain evidence="1">ZWT</strain>
    </source>
</reference>
<reference evidence="1" key="1">
    <citation type="journal article" date="2021" name="mSystems">
        <title>Bacteria and Archaea Synergistically Convert Glycine Betaine to Biogenic Methane in the Formosa Cold Seep of the South China Sea.</title>
        <authorList>
            <person name="Li L."/>
            <person name="Zhang W."/>
            <person name="Zhang S."/>
            <person name="Song L."/>
            <person name="Sun Q."/>
            <person name="Zhang H."/>
            <person name="Xiang H."/>
            <person name="Dong X."/>
        </authorList>
    </citation>
    <scope>NUCLEOTIDE SEQUENCE</scope>
    <source>
        <strain evidence="1">ZWT</strain>
    </source>
</reference>
<organism evidence="1 2">
    <name type="scientific">Oceanirhabdus seepicola</name>
    <dbReference type="NCBI Taxonomy" id="2828781"/>
    <lineage>
        <taxon>Bacteria</taxon>
        <taxon>Bacillati</taxon>
        <taxon>Bacillota</taxon>
        <taxon>Clostridia</taxon>
        <taxon>Eubacteriales</taxon>
        <taxon>Clostridiaceae</taxon>
        <taxon>Oceanirhabdus</taxon>
    </lineage>
</organism>
<accession>A0A9J6P7B6</accession>
<dbReference type="AlphaFoldDB" id="A0A9J6P7B6"/>
<gene>
    <name evidence="1" type="ORF">KDK92_24045</name>
</gene>
<evidence type="ECO:0000313" key="1">
    <source>
        <dbReference type="EMBL" id="MCM1992802.1"/>
    </source>
</evidence>